<feature type="compositionally biased region" description="Basic residues" evidence="1">
    <location>
        <begin position="208"/>
        <end position="219"/>
    </location>
</feature>
<dbReference type="Proteomes" id="UP000053477">
    <property type="component" value="Unassembled WGS sequence"/>
</dbReference>
<feature type="compositionally biased region" description="Polar residues" evidence="1">
    <location>
        <begin position="52"/>
        <end position="61"/>
    </location>
</feature>
<evidence type="ECO:0000313" key="3">
    <source>
        <dbReference type="Proteomes" id="UP000053477"/>
    </source>
</evidence>
<dbReference type="EMBL" id="KQ086878">
    <property type="protein sequence ID" value="KLO03920.1"/>
    <property type="molecule type" value="Genomic_DNA"/>
</dbReference>
<reference evidence="2 3" key="1">
    <citation type="submission" date="2015-04" db="EMBL/GenBank/DDBJ databases">
        <title>Complete genome sequence of Schizopora paradoxa KUC8140, a cosmopolitan wood degrader in East Asia.</title>
        <authorList>
            <consortium name="DOE Joint Genome Institute"/>
            <person name="Min B."/>
            <person name="Park H."/>
            <person name="Jang Y."/>
            <person name="Kim J.-J."/>
            <person name="Kim K.H."/>
            <person name="Pangilinan J."/>
            <person name="Lipzen A."/>
            <person name="Riley R."/>
            <person name="Grigoriev I.V."/>
            <person name="Spatafora J.W."/>
            <person name="Choi I.-G."/>
        </authorList>
    </citation>
    <scope>NUCLEOTIDE SEQUENCE [LARGE SCALE GENOMIC DNA]</scope>
    <source>
        <strain evidence="2 3">KUC8140</strain>
    </source>
</reference>
<feature type="compositionally biased region" description="Basic residues" evidence="1">
    <location>
        <begin position="167"/>
        <end position="188"/>
    </location>
</feature>
<protein>
    <submittedName>
        <fullName evidence="2">Uncharacterized protein</fullName>
    </submittedName>
</protein>
<keyword evidence="3" id="KW-1185">Reference proteome</keyword>
<feature type="compositionally biased region" description="Basic and acidic residues" evidence="1">
    <location>
        <begin position="191"/>
        <end position="207"/>
    </location>
</feature>
<dbReference type="AlphaFoldDB" id="A0A0H2QWJ6"/>
<name>A0A0H2QWJ6_9AGAM</name>
<feature type="compositionally biased region" description="Low complexity" evidence="1">
    <location>
        <begin position="130"/>
        <end position="139"/>
    </location>
</feature>
<accession>A0A0H2QWJ6</accession>
<dbReference type="InParanoid" id="A0A0H2QWJ6"/>
<evidence type="ECO:0000313" key="2">
    <source>
        <dbReference type="EMBL" id="KLO03920.1"/>
    </source>
</evidence>
<feature type="region of interest" description="Disordered" evidence="1">
    <location>
        <begin position="45"/>
        <end position="254"/>
    </location>
</feature>
<proteinExistence type="predicted"/>
<sequence length="254" mass="27801">MALKPTIVQASSNSPRLLQHDYDASCSLALCCRRVSTFSAFEDRPSMDVPYRTTTRSSSIPARNIGPAPSTSASHDGSTRCRGWEDGVEGQHSSTKSTDSEHVPSPSPTTPTPSLLPTRPWARTPPSSRLAPAAVALTPMTPPPAPALAARRRDLQSATTHAGERCRTRKTWSARKSSARRNERKRTSMLHCEHAHREHLARNEGSTRHTRLVRRRRPAAKAENAALRDGSSSSARRSQRGTLHVPSGVRTTRP</sequence>
<feature type="non-terminal residue" evidence="2">
    <location>
        <position position="254"/>
    </location>
</feature>
<gene>
    <name evidence="2" type="ORF">SCHPADRAFT_911944</name>
</gene>
<organism evidence="2 3">
    <name type="scientific">Schizopora paradoxa</name>
    <dbReference type="NCBI Taxonomy" id="27342"/>
    <lineage>
        <taxon>Eukaryota</taxon>
        <taxon>Fungi</taxon>
        <taxon>Dikarya</taxon>
        <taxon>Basidiomycota</taxon>
        <taxon>Agaricomycotina</taxon>
        <taxon>Agaricomycetes</taxon>
        <taxon>Hymenochaetales</taxon>
        <taxon>Schizoporaceae</taxon>
        <taxon>Schizopora</taxon>
    </lineage>
</organism>
<evidence type="ECO:0000256" key="1">
    <source>
        <dbReference type="SAM" id="MobiDB-lite"/>
    </source>
</evidence>